<evidence type="ECO:0000256" key="2">
    <source>
        <dbReference type="ARBA" id="ARBA00023015"/>
    </source>
</evidence>
<feature type="domain" description="RNA polymerase sigma factor 70 region 4 type 2" evidence="6">
    <location>
        <begin position="121"/>
        <end position="172"/>
    </location>
</feature>
<reference evidence="7 8" key="1">
    <citation type="submission" date="2019-05" db="EMBL/GenBank/DDBJ databases">
        <title>Dyadobacter AR-3-8 sp. nov., isolated from arctic soil.</title>
        <authorList>
            <person name="Chaudhary D.K."/>
        </authorList>
    </citation>
    <scope>NUCLEOTIDE SEQUENCE [LARGE SCALE GENOMIC DNA]</scope>
    <source>
        <strain evidence="7 8">AR-3-8</strain>
    </source>
</reference>
<evidence type="ECO:0000259" key="6">
    <source>
        <dbReference type="Pfam" id="PF08281"/>
    </source>
</evidence>
<dbReference type="InterPro" id="IPR013324">
    <property type="entry name" value="RNA_pol_sigma_r3/r4-like"/>
</dbReference>
<feature type="domain" description="RNA polymerase sigma-70 region 2" evidence="5">
    <location>
        <begin position="24"/>
        <end position="91"/>
    </location>
</feature>
<organism evidence="7 8">
    <name type="scientific">Dyadobacter frigoris</name>
    <dbReference type="NCBI Taxonomy" id="2576211"/>
    <lineage>
        <taxon>Bacteria</taxon>
        <taxon>Pseudomonadati</taxon>
        <taxon>Bacteroidota</taxon>
        <taxon>Cytophagia</taxon>
        <taxon>Cytophagales</taxon>
        <taxon>Spirosomataceae</taxon>
        <taxon>Dyadobacter</taxon>
    </lineage>
</organism>
<comment type="caution">
    <text evidence="7">The sequence shown here is derived from an EMBL/GenBank/DDBJ whole genome shotgun (WGS) entry which is preliminary data.</text>
</comment>
<dbReference type="NCBIfam" id="TIGR02937">
    <property type="entry name" value="sigma70-ECF"/>
    <property type="match status" value="1"/>
</dbReference>
<keyword evidence="8" id="KW-1185">Reference proteome</keyword>
<dbReference type="PANTHER" id="PTHR43133:SF46">
    <property type="entry name" value="RNA POLYMERASE SIGMA-70 FACTOR ECF SUBFAMILY"/>
    <property type="match status" value="1"/>
</dbReference>
<dbReference type="InterPro" id="IPR013325">
    <property type="entry name" value="RNA_pol_sigma_r2"/>
</dbReference>
<dbReference type="GO" id="GO:0016987">
    <property type="term" value="F:sigma factor activity"/>
    <property type="evidence" value="ECO:0007669"/>
    <property type="project" value="UniProtKB-KW"/>
</dbReference>
<comment type="similarity">
    <text evidence="1">Belongs to the sigma-70 factor family. ECF subfamily.</text>
</comment>
<dbReference type="Pfam" id="PF08281">
    <property type="entry name" value="Sigma70_r4_2"/>
    <property type="match status" value="1"/>
</dbReference>
<dbReference type="OrthoDB" id="1524077at2"/>
<evidence type="ECO:0000256" key="4">
    <source>
        <dbReference type="ARBA" id="ARBA00023163"/>
    </source>
</evidence>
<dbReference type="InterPro" id="IPR014327">
    <property type="entry name" value="RNA_pol_sigma70_bacteroid"/>
</dbReference>
<evidence type="ECO:0000256" key="3">
    <source>
        <dbReference type="ARBA" id="ARBA00023082"/>
    </source>
</evidence>
<keyword evidence="3" id="KW-0731">Sigma factor</keyword>
<dbReference type="SUPFAM" id="SSF88946">
    <property type="entry name" value="Sigma2 domain of RNA polymerase sigma factors"/>
    <property type="match status" value="1"/>
</dbReference>
<dbReference type="RefSeq" id="WP_137340595.1">
    <property type="nucleotide sequence ID" value="NZ_BSQH01000003.1"/>
</dbReference>
<sequence>MDTLYTKPDAAQDKSEDRIAFEMLFNRNYSNLVYFSFNMVKDKGEAEDIAQDAFITYWNRREEVAGDLDAIKSFLYTTVKNASLNLLRHQKVIEKFTLHLPELVDDKNIINSIIQSEVYSKIHYAIESLPPACQQIARMSYLDDKKNNEIAEELGISVNTVKTQKQRAMQLLRPQFTAEIFSLLILIFLK</sequence>
<evidence type="ECO:0000256" key="1">
    <source>
        <dbReference type="ARBA" id="ARBA00010641"/>
    </source>
</evidence>
<keyword evidence="4" id="KW-0804">Transcription</keyword>
<dbReference type="NCBIfam" id="TIGR02985">
    <property type="entry name" value="Sig70_bacteroi1"/>
    <property type="match status" value="1"/>
</dbReference>
<evidence type="ECO:0000259" key="5">
    <source>
        <dbReference type="Pfam" id="PF04542"/>
    </source>
</evidence>
<dbReference type="Gene3D" id="1.10.10.10">
    <property type="entry name" value="Winged helix-like DNA-binding domain superfamily/Winged helix DNA-binding domain"/>
    <property type="match status" value="1"/>
</dbReference>
<dbReference type="InterPro" id="IPR014284">
    <property type="entry name" value="RNA_pol_sigma-70_dom"/>
</dbReference>
<dbReference type="SUPFAM" id="SSF88659">
    <property type="entry name" value="Sigma3 and sigma4 domains of RNA polymerase sigma factors"/>
    <property type="match status" value="1"/>
</dbReference>
<name>A0A4U6D5G5_9BACT</name>
<dbReference type="Proteomes" id="UP000304900">
    <property type="component" value="Unassembled WGS sequence"/>
</dbReference>
<dbReference type="PANTHER" id="PTHR43133">
    <property type="entry name" value="RNA POLYMERASE ECF-TYPE SIGMA FACTO"/>
    <property type="match status" value="1"/>
</dbReference>
<dbReference type="InterPro" id="IPR036388">
    <property type="entry name" value="WH-like_DNA-bd_sf"/>
</dbReference>
<evidence type="ECO:0000313" key="8">
    <source>
        <dbReference type="Proteomes" id="UP000304900"/>
    </source>
</evidence>
<keyword evidence="2" id="KW-0805">Transcription regulation</keyword>
<dbReference type="GO" id="GO:0006352">
    <property type="term" value="P:DNA-templated transcription initiation"/>
    <property type="evidence" value="ECO:0007669"/>
    <property type="project" value="InterPro"/>
</dbReference>
<dbReference type="EMBL" id="SZVO01000006">
    <property type="protein sequence ID" value="TKT91447.1"/>
    <property type="molecule type" value="Genomic_DNA"/>
</dbReference>
<evidence type="ECO:0000313" key="7">
    <source>
        <dbReference type="EMBL" id="TKT91447.1"/>
    </source>
</evidence>
<dbReference type="InterPro" id="IPR039425">
    <property type="entry name" value="RNA_pol_sigma-70-like"/>
</dbReference>
<dbReference type="InterPro" id="IPR013249">
    <property type="entry name" value="RNA_pol_sigma70_r4_t2"/>
</dbReference>
<protein>
    <submittedName>
        <fullName evidence="7">RNA polymerase sigma-70 factor</fullName>
    </submittedName>
</protein>
<dbReference type="GO" id="GO:0003677">
    <property type="term" value="F:DNA binding"/>
    <property type="evidence" value="ECO:0007669"/>
    <property type="project" value="InterPro"/>
</dbReference>
<accession>A0A4U6D5G5</accession>
<dbReference type="InterPro" id="IPR007627">
    <property type="entry name" value="RNA_pol_sigma70_r2"/>
</dbReference>
<dbReference type="CDD" id="cd06171">
    <property type="entry name" value="Sigma70_r4"/>
    <property type="match status" value="1"/>
</dbReference>
<proteinExistence type="inferred from homology"/>
<gene>
    <name evidence="7" type="ORF">FDK13_13830</name>
</gene>
<dbReference type="AlphaFoldDB" id="A0A4U6D5G5"/>
<dbReference type="Pfam" id="PF04542">
    <property type="entry name" value="Sigma70_r2"/>
    <property type="match status" value="1"/>
</dbReference>
<dbReference type="Gene3D" id="1.10.1740.10">
    <property type="match status" value="1"/>
</dbReference>